<dbReference type="RefSeq" id="WP_114404158.1">
    <property type="nucleotide sequence ID" value="NZ_QOWE01000001.1"/>
</dbReference>
<dbReference type="EMBL" id="QOWE01000001">
    <property type="protein sequence ID" value="RCR71625.1"/>
    <property type="molecule type" value="Genomic_DNA"/>
</dbReference>
<keyword evidence="1" id="KW-1133">Transmembrane helix</keyword>
<feature type="transmembrane region" description="Helical" evidence="1">
    <location>
        <begin position="15"/>
        <end position="35"/>
    </location>
</feature>
<accession>A0A368JW91</accession>
<protein>
    <submittedName>
        <fullName evidence="2">Uncharacterized protein</fullName>
    </submittedName>
</protein>
<evidence type="ECO:0000313" key="2">
    <source>
        <dbReference type="EMBL" id="RCR71625.1"/>
    </source>
</evidence>
<proteinExistence type="predicted"/>
<comment type="caution">
    <text evidence="2">The sequence shown here is derived from an EMBL/GenBank/DDBJ whole genome shotgun (WGS) entry which is preliminary data.</text>
</comment>
<keyword evidence="1" id="KW-0812">Transmembrane</keyword>
<keyword evidence="3" id="KW-1185">Reference proteome</keyword>
<evidence type="ECO:0000313" key="3">
    <source>
        <dbReference type="Proteomes" id="UP000253383"/>
    </source>
</evidence>
<sequence>MIVDTNNTEKKSSKLVNWGTVWGLIFATIALDLYINYRENSQDKEIYRTKYEVKASEADSLRAVKVELEKRLLELNQRETTAIEVSSAN</sequence>
<keyword evidence="1" id="KW-0472">Membrane</keyword>
<dbReference type="AlphaFoldDB" id="A0A368JW91"/>
<organism evidence="2 3">
    <name type="scientific">Larkinella punicea</name>
    <dbReference type="NCBI Taxonomy" id="2315727"/>
    <lineage>
        <taxon>Bacteria</taxon>
        <taxon>Pseudomonadati</taxon>
        <taxon>Bacteroidota</taxon>
        <taxon>Cytophagia</taxon>
        <taxon>Cytophagales</taxon>
        <taxon>Spirosomataceae</taxon>
        <taxon>Larkinella</taxon>
    </lineage>
</organism>
<dbReference type="OrthoDB" id="962661at2"/>
<reference evidence="2 3" key="1">
    <citation type="submission" date="2018-07" db="EMBL/GenBank/DDBJ databases">
        <title>Genome analysis of Larkinella rosea.</title>
        <authorList>
            <person name="Zhou Z."/>
            <person name="Wang G."/>
        </authorList>
    </citation>
    <scope>NUCLEOTIDE SEQUENCE [LARGE SCALE GENOMIC DNA]</scope>
    <source>
        <strain evidence="3">zzj9</strain>
    </source>
</reference>
<name>A0A368JW91_9BACT</name>
<evidence type="ECO:0000256" key="1">
    <source>
        <dbReference type="SAM" id="Phobius"/>
    </source>
</evidence>
<gene>
    <name evidence="2" type="ORF">DUE52_01515</name>
</gene>
<dbReference type="Proteomes" id="UP000253383">
    <property type="component" value="Unassembled WGS sequence"/>
</dbReference>